<reference evidence="1" key="2">
    <citation type="journal article" date="2015" name="Fish Shellfish Immunol.">
        <title>Early steps in the European eel (Anguilla anguilla)-Vibrio vulnificus interaction in the gills: Role of the RtxA13 toxin.</title>
        <authorList>
            <person name="Callol A."/>
            <person name="Pajuelo D."/>
            <person name="Ebbesson L."/>
            <person name="Teles M."/>
            <person name="MacKenzie S."/>
            <person name="Amaro C."/>
        </authorList>
    </citation>
    <scope>NUCLEOTIDE SEQUENCE</scope>
</reference>
<name>A0A0E9R101_ANGAN</name>
<reference evidence="1" key="1">
    <citation type="submission" date="2014-11" db="EMBL/GenBank/DDBJ databases">
        <authorList>
            <person name="Amaro Gonzalez C."/>
        </authorList>
    </citation>
    <scope>NUCLEOTIDE SEQUENCE</scope>
</reference>
<dbReference type="EMBL" id="GBXM01085803">
    <property type="protein sequence ID" value="JAH22774.1"/>
    <property type="molecule type" value="Transcribed_RNA"/>
</dbReference>
<proteinExistence type="predicted"/>
<dbReference type="AlphaFoldDB" id="A0A0E9R101"/>
<accession>A0A0E9R101</accession>
<sequence>MPLLRMDGKRFFLSKFRTWKLLRNFVTLGNRTDFSNDLSLAWLRLVVYIFQSVVLSAV</sequence>
<organism evidence="1">
    <name type="scientific">Anguilla anguilla</name>
    <name type="common">European freshwater eel</name>
    <name type="synonym">Muraena anguilla</name>
    <dbReference type="NCBI Taxonomy" id="7936"/>
    <lineage>
        <taxon>Eukaryota</taxon>
        <taxon>Metazoa</taxon>
        <taxon>Chordata</taxon>
        <taxon>Craniata</taxon>
        <taxon>Vertebrata</taxon>
        <taxon>Euteleostomi</taxon>
        <taxon>Actinopterygii</taxon>
        <taxon>Neopterygii</taxon>
        <taxon>Teleostei</taxon>
        <taxon>Anguilliformes</taxon>
        <taxon>Anguillidae</taxon>
        <taxon>Anguilla</taxon>
    </lineage>
</organism>
<evidence type="ECO:0000313" key="1">
    <source>
        <dbReference type="EMBL" id="JAH22774.1"/>
    </source>
</evidence>
<protein>
    <submittedName>
        <fullName evidence="1">Uncharacterized protein</fullName>
    </submittedName>
</protein>